<dbReference type="RefSeq" id="WP_024266480.1">
    <property type="nucleotide sequence ID" value="NC_023035.1"/>
</dbReference>
<dbReference type="KEGG" id="slr:L21SP2_0103"/>
<protein>
    <submittedName>
        <fullName evidence="4">Trehalose synthase</fullName>
        <ecNumber evidence="4">5.4.99.16</ecNumber>
    </submittedName>
</protein>
<dbReference type="Gene3D" id="3.20.20.80">
    <property type="entry name" value="Glycosidases"/>
    <property type="match status" value="1"/>
</dbReference>
<dbReference type="eggNOG" id="COG0366">
    <property type="taxonomic scope" value="Bacteria"/>
</dbReference>
<evidence type="ECO:0000256" key="1">
    <source>
        <dbReference type="ARBA" id="ARBA00008061"/>
    </source>
</evidence>
<evidence type="ECO:0000313" key="5">
    <source>
        <dbReference type="Proteomes" id="UP000018680"/>
    </source>
</evidence>
<dbReference type="OrthoDB" id="9805159at2"/>
<dbReference type="SMART" id="SM00642">
    <property type="entry name" value="Aamy"/>
    <property type="match status" value="1"/>
</dbReference>
<dbReference type="PANTHER" id="PTHR10357">
    <property type="entry name" value="ALPHA-AMYLASE FAMILY MEMBER"/>
    <property type="match status" value="1"/>
</dbReference>
<dbReference type="Proteomes" id="UP000018680">
    <property type="component" value="Chromosome"/>
</dbReference>
<feature type="domain" description="Glycosyl hydrolase family 13 catalytic" evidence="3">
    <location>
        <begin position="71"/>
        <end position="462"/>
    </location>
</feature>
<dbReference type="EC" id="5.4.99.16" evidence="4"/>
<dbReference type="CDD" id="cd11316">
    <property type="entry name" value="AmyAc_bac2_AmyA"/>
    <property type="match status" value="1"/>
</dbReference>
<dbReference type="GO" id="GO:0047471">
    <property type="term" value="F:maltose alpha-D-glucosyltransferase activity"/>
    <property type="evidence" value="ECO:0007669"/>
    <property type="project" value="UniProtKB-EC"/>
</dbReference>
<keyword evidence="2" id="KW-0472">Membrane</keyword>
<dbReference type="InterPro" id="IPR006047">
    <property type="entry name" value="GH13_cat_dom"/>
</dbReference>
<dbReference type="InterPro" id="IPR045857">
    <property type="entry name" value="O16G_dom_2"/>
</dbReference>
<dbReference type="Gene3D" id="3.90.400.10">
    <property type="entry name" value="Oligo-1,6-glucosidase, Domain 2"/>
    <property type="match status" value="1"/>
</dbReference>
<feature type="transmembrane region" description="Helical" evidence="2">
    <location>
        <begin position="12"/>
        <end position="34"/>
    </location>
</feature>
<proteinExistence type="inferred from homology"/>
<dbReference type="PROSITE" id="PS51257">
    <property type="entry name" value="PROKAR_LIPOPROTEIN"/>
    <property type="match status" value="1"/>
</dbReference>
<comment type="similarity">
    <text evidence="1">Belongs to the glycosyl hydrolase 13 family.</text>
</comment>
<dbReference type="GO" id="GO:0009313">
    <property type="term" value="P:oligosaccharide catabolic process"/>
    <property type="evidence" value="ECO:0007669"/>
    <property type="project" value="TreeGrafter"/>
</dbReference>
<dbReference type="GO" id="GO:0004556">
    <property type="term" value="F:alpha-amylase activity"/>
    <property type="evidence" value="ECO:0007669"/>
    <property type="project" value="TreeGrafter"/>
</dbReference>
<reference evidence="4 5" key="1">
    <citation type="journal article" date="2015" name="Stand. Genomic Sci.">
        <title>Complete genome sequence and description of Salinispira pacifica gen. nov., sp. nov., a novel spirochaete isolated form a hypersaline microbial mat.</title>
        <authorList>
            <person name="Ben Hania W."/>
            <person name="Joseph M."/>
            <person name="Schumann P."/>
            <person name="Bunk B."/>
            <person name="Fiebig A."/>
            <person name="Sproer C."/>
            <person name="Klenk H.P."/>
            <person name="Fardeau M.L."/>
            <person name="Spring S."/>
        </authorList>
    </citation>
    <scope>NUCLEOTIDE SEQUENCE [LARGE SCALE GENOMIC DNA]</scope>
    <source>
        <strain evidence="4 5">L21-RPul-D2</strain>
    </source>
</reference>
<dbReference type="SUPFAM" id="SSF51445">
    <property type="entry name" value="(Trans)glycosidases"/>
    <property type="match status" value="1"/>
</dbReference>
<name>V5WCQ0_9SPIO</name>
<sequence>MQSWGKLIRRNWVPVLSGIFIMMMLAACATQEALPPPPQVDRTPPMDEVADFTGDYDSAVFQDWNDRTYYQIFVRSFNDSDGDGIGDLQGIIEKLDYLNDGDPETDSDLGISGIWLMPINESPSYHGYDVVDYYSIESDYGTMEDFELLLEEAEARGIKIIMDLVLNHSSSQHPWFIASKRGDPEFKDYYVWSDTDPGIEGPWGQQVWHNGGNGEYYYGVFWGGMPDLNYYNQEVNSKVNDIIRFWLEDVGVHGFRLDAIMYLKEEGNLLMNTFSNHEWFQEFHDFYKGINPDAFTIGEVWTNTEEVVKYIGNEVDTAFEFDLATAMLNSVRGGQNSDITAQQEKVNEMYPEGQYGRFLANHDQTRSATVLSGDLEKQKIAASLLLTGPGIPFLYYGEEVGVEGSKPDEHLRRPMHWTPRGGFTEGDPWQDYAAKLETRNVETMEDEPGSLLNRYRSLIQLRNDSPALRRGTLEHIPSSTRRVYAYFRYTPEESLLVVNNLGTLQEDYGLFLKQSPWAEGFALEPVYAATAEDIFRGEDAREYLDGKISQPVVNDQGGFEDFKVLGSLEARATYIFRVIPE</sequence>
<organism evidence="4 5">
    <name type="scientific">Salinispira pacifica</name>
    <dbReference type="NCBI Taxonomy" id="1307761"/>
    <lineage>
        <taxon>Bacteria</taxon>
        <taxon>Pseudomonadati</taxon>
        <taxon>Spirochaetota</taxon>
        <taxon>Spirochaetia</taxon>
        <taxon>Spirochaetales</taxon>
        <taxon>Spirochaetaceae</taxon>
        <taxon>Salinispira</taxon>
    </lineage>
</organism>
<gene>
    <name evidence="4" type="ORF">L21SP2_0103</name>
</gene>
<dbReference type="Pfam" id="PF00128">
    <property type="entry name" value="Alpha-amylase"/>
    <property type="match status" value="1"/>
</dbReference>
<keyword evidence="5" id="KW-1185">Reference proteome</keyword>
<evidence type="ECO:0000313" key="4">
    <source>
        <dbReference type="EMBL" id="AHC13547.1"/>
    </source>
</evidence>
<dbReference type="EMBL" id="CP006939">
    <property type="protein sequence ID" value="AHC13547.1"/>
    <property type="molecule type" value="Genomic_DNA"/>
</dbReference>
<dbReference type="InterPro" id="IPR017853">
    <property type="entry name" value="GH"/>
</dbReference>
<dbReference type="HOGENOM" id="CLU_006462_2_4_12"/>
<dbReference type="AlphaFoldDB" id="V5WCQ0"/>
<evidence type="ECO:0000256" key="2">
    <source>
        <dbReference type="SAM" id="Phobius"/>
    </source>
</evidence>
<dbReference type="PATRIC" id="fig|1307761.3.peg.103"/>
<dbReference type="STRING" id="1307761.L21SP2_0103"/>
<evidence type="ECO:0000259" key="3">
    <source>
        <dbReference type="SMART" id="SM00642"/>
    </source>
</evidence>
<accession>V5WCQ0</accession>
<keyword evidence="2" id="KW-0812">Transmembrane</keyword>
<keyword evidence="2" id="KW-1133">Transmembrane helix</keyword>
<keyword evidence="4" id="KW-0413">Isomerase</keyword>
<dbReference type="PANTHER" id="PTHR10357:SF179">
    <property type="entry name" value="NEUTRAL AND BASIC AMINO ACID TRANSPORT PROTEIN RBAT"/>
    <property type="match status" value="1"/>
</dbReference>